<name>A0ABY7CXU7_9BASI</name>
<organism evidence="1 2">
    <name type="scientific">Puccinia triticina</name>
    <dbReference type="NCBI Taxonomy" id="208348"/>
    <lineage>
        <taxon>Eukaryota</taxon>
        <taxon>Fungi</taxon>
        <taxon>Dikarya</taxon>
        <taxon>Basidiomycota</taxon>
        <taxon>Pucciniomycotina</taxon>
        <taxon>Pucciniomycetes</taxon>
        <taxon>Pucciniales</taxon>
        <taxon>Pucciniaceae</taxon>
        <taxon>Puccinia</taxon>
    </lineage>
</organism>
<evidence type="ECO:0000313" key="2">
    <source>
        <dbReference type="Proteomes" id="UP001164743"/>
    </source>
</evidence>
<dbReference type="RefSeq" id="XP_053025679.1">
    <property type="nucleotide sequence ID" value="XM_053161686.1"/>
</dbReference>
<sequence length="103" mass="11247">MLDQLNPPRFHQYLSYILTCSQVVIRLRISSTQPVISAAVSSRLPGIPVITLDPGRQKVVLANLMASDETMILPDPSLLKEEEAHTSLSLISFVAPPQPEVVG</sequence>
<protein>
    <submittedName>
        <fullName evidence="1">Uncharacterized protein</fullName>
    </submittedName>
</protein>
<gene>
    <name evidence="1" type="ORF">PtA15_12A109</name>
</gene>
<dbReference type="Proteomes" id="UP001164743">
    <property type="component" value="Chromosome 12A"/>
</dbReference>
<dbReference type="GeneID" id="77802581"/>
<proteinExistence type="predicted"/>
<accession>A0ABY7CXU7</accession>
<reference evidence="1" key="1">
    <citation type="submission" date="2022-10" db="EMBL/GenBank/DDBJ databases">
        <title>Puccinia triticina Genome sequencing and assembly.</title>
        <authorList>
            <person name="Li C."/>
        </authorList>
    </citation>
    <scope>NUCLEOTIDE SEQUENCE</scope>
    <source>
        <strain evidence="1">Pt15</strain>
    </source>
</reference>
<keyword evidence="2" id="KW-1185">Reference proteome</keyword>
<evidence type="ECO:0000313" key="1">
    <source>
        <dbReference type="EMBL" id="WAQ90124.1"/>
    </source>
</evidence>
<dbReference type="EMBL" id="CP110432">
    <property type="protein sequence ID" value="WAQ90124.1"/>
    <property type="molecule type" value="Genomic_DNA"/>
</dbReference>